<feature type="transmembrane region" description="Helical" evidence="1">
    <location>
        <begin position="145"/>
        <end position="163"/>
    </location>
</feature>
<evidence type="ECO:0000313" key="2">
    <source>
        <dbReference type="EMBL" id="AGL61827.1"/>
    </source>
</evidence>
<feature type="transmembrane region" description="Helical" evidence="1">
    <location>
        <begin position="67"/>
        <end position="86"/>
    </location>
</feature>
<dbReference type="Proteomes" id="UP000013893">
    <property type="component" value="Chromosome"/>
</dbReference>
<feature type="transmembrane region" description="Helical" evidence="1">
    <location>
        <begin position="92"/>
        <end position="109"/>
    </location>
</feature>
<keyword evidence="3" id="KW-1185">Reference proteome</keyword>
<protein>
    <submittedName>
        <fullName evidence="2">Uncharacterized protein</fullName>
    </submittedName>
</protein>
<evidence type="ECO:0000256" key="1">
    <source>
        <dbReference type="SAM" id="Phobius"/>
    </source>
</evidence>
<feature type="transmembrane region" description="Helical" evidence="1">
    <location>
        <begin position="118"/>
        <end position="139"/>
    </location>
</feature>
<feature type="transmembrane region" description="Helical" evidence="1">
    <location>
        <begin position="25"/>
        <end position="46"/>
    </location>
</feature>
<name>R4PVQ7_9BACT</name>
<dbReference type="STRING" id="1332188.L336_0116"/>
<dbReference type="KEGG" id="saal:L336_0116"/>
<dbReference type="AlphaFoldDB" id="R4PVQ7"/>
<proteinExistence type="predicted"/>
<reference evidence="2 3" key="1">
    <citation type="journal article" date="2013" name="Nat. Biotechnol.">
        <title>Genome sequences of rare, uncultured bacteria obtained by differential coverage binning of multiple metagenomes.</title>
        <authorList>
            <person name="Albertsen M."/>
            <person name="Hugenholtz P."/>
            <person name="Skarshewski A."/>
            <person name="Nielsen K.L."/>
            <person name="Tyson G.W."/>
            <person name="Nielsen P.H."/>
        </authorList>
    </citation>
    <scope>NUCLEOTIDE SEQUENCE [LARGE SCALE GENOMIC DNA]</scope>
    <source>
        <strain evidence="2">TM71</strain>
    </source>
</reference>
<sequence length="165" mass="17916">MKQEVYSEVDNSTVSPLVQMSLRELVAAIVCGIGVGLMVSALMLIMNKYLFGTVLCRTAASADCSQAPLYSLIVSMVIGAIAGVVGLARLRVFRPLLTVIASAVALWGIEPIVFGMSWYWAILSTMFLFGVCYGLFTWISRVRSFILAVVLVTVLVVVTRLMLIS</sequence>
<keyword evidence="1" id="KW-0812">Transmembrane</keyword>
<dbReference type="EMBL" id="CP005957">
    <property type="protein sequence ID" value="AGL61827.1"/>
    <property type="molecule type" value="Genomic_DNA"/>
</dbReference>
<gene>
    <name evidence="2" type="ORF">L336_0116</name>
</gene>
<evidence type="ECO:0000313" key="3">
    <source>
        <dbReference type="Proteomes" id="UP000013893"/>
    </source>
</evidence>
<keyword evidence="1" id="KW-0472">Membrane</keyword>
<organism evidence="2 3">
    <name type="scientific">Candidatus Saccharimonas aalborgensis</name>
    <dbReference type="NCBI Taxonomy" id="1332188"/>
    <lineage>
        <taxon>Bacteria</taxon>
        <taxon>Candidatus Saccharimonadota</taxon>
        <taxon>Candidatus Saccharimonadia</taxon>
        <taxon>Candidatus Saccharimonadales</taxon>
        <taxon>Candidatus Saccharimonadaceae</taxon>
        <taxon>Candidatus Saccharimonas</taxon>
    </lineage>
</organism>
<keyword evidence="1" id="KW-1133">Transmembrane helix</keyword>
<accession>R4PVQ7</accession>
<dbReference type="RefSeq" id="WP_015641278.1">
    <property type="nucleotide sequence ID" value="NC_021219.1"/>
</dbReference>
<dbReference type="OrthoDB" id="9785288at2"/>
<dbReference type="HOGENOM" id="CLU_1607858_0_0_0"/>